<sequence>MSSSSLTSYLALWREIICKPPEGTHPVNQHLDFIRNRFNELEAKGFIWSKESILDIFLQLAQPKSLHEPGPFSSIDTVDKSRCSSDEIEEVLQSEEILHNAHPLGLMDIPIEIFGKILETLDCIAKLEAKELTEKKKKRKVVITGPGDREPYYRYLYQDPPILNSIQSFSLTSREIYKRCQLLLWRKLQFPTSLPAPIDQWTKDILFKQGQHVRYLSIGLSENCSVPPDEFVEIDPFYDNLTPYKDKYHHVAWISQKNAKALINGCPNVSEVDIEYEYLAKPENVGGTEIFLLELVPILSNLKQLRHLKLKDGYQKTIMNEFPSKIIGSLPLLESLTMGGLTAPGNQRTTGENSFGSNLSKLRYLSKLELWRIEDIDEDWCLYNWPKTITTLDLHECGDLSLSSAYKIIHHIAPYLTVLRLGFAYERGGEIKEIDSRWDPQTRFSLPNLTDLELCTGDANLLDSFEECNTLNSLHWCYMTSEHCRALSRTLFKATWPQLKKLDVAPWMFLNGSDLGTQSQELEDQFLALEKYCKEAIPNPKKPIIIVTWAN</sequence>
<dbReference type="STRING" id="747676.F4S3D4"/>
<dbReference type="VEuPathDB" id="FungiDB:MELLADRAFT_111497"/>
<name>F4S3D4_MELLP</name>
<evidence type="ECO:0000313" key="1">
    <source>
        <dbReference type="EMBL" id="EGG00794.1"/>
    </source>
</evidence>
<dbReference type="AlphaFoldDB" id="F4S3D4"/>
<dbReference type="EMBL" id="GL883143">
    <property type="protein sequence ID" value="EGG00794.1"/>
    <property type="molecule type" value="Genomic_DNA"/>
</dbReference>
<accession>F4S3D4</accession>
<dbReference type="SUPFAM" id="SSF52047">
    <property type="entry name" value="RNI-like"/>
    <property type="match status" value="1"/>
</dbReference>
<organism evidence="2">
    <name type="scientific">Melampsora larici-populina (strain 98AG31 / pathotype 3-4-7)</name>
    <name type="common">Poplar leaf rust fungus</name>
    <dbReference type="NCBI Taxonomy" id="747676"/>
    <lineage>
        <taxon>Eukaryota</taxon>
        <taxon>Fungi</taxon>
        <taxon>Dikarya</taxon>
        <taxon>Basidiomycota</taxon>
        <taxon>Pucciniomycotina</taxon>
        <taxon>Pucciniomycetes</taxon>
        <taxon>Pucciniales</taxon>
        <taxon>Melampsoraceae</taxon>
        <taxon>Melampsora</taxon>
    </lineage>
</organism>
<dbReference type="KEGG" id="mlr:MELLADRAFT_111497"/>
<gene>
    <name evidence="1" type="ORF">MELLADRAFT_111497</name>
</gene>
<dbReference type="InParanoid" id="F4S3D4"/>
<dbReference type="HOGENOM" id="CLU_038719_0_0_1"/>
<proteinExistence type="predicted"/>
<keyword evidence="2" id="KW-1185">Reference proteome</keyword>
<dbReference type="RefSeq" id="XP_007415868.1">
    <property type="nucleotide sequence ID" value="XM_007415806.1"/>
</dbReference>
<protein>
    <recommendedName>
        <fullName evidence="3">F-box domain-containing protein</fullName>
    </recommendedName>
</protein>
<dbReference type="GeneID" id="18924397"/>
<dbReference type="Proteomes" id="UP000001072">
    <property type="component" value="Unassembled WGS sequence"/>
</dbReference>
<evidence type="ECO:0008006" key="3">
    <source>
        <dbReference type="Google" id="ProtNLM"/>
    </source>
</evidence>
<dbReference type="InterPro" id="IPR032675">
    <property type="entry name" value="LRR_dom_sf"/>
</dbReference>
<evidence type="ECO:0000313" key="2">
    <source>
        <dbReference type="Proteomes" id="UP000001072"/>
    </source>
</evidence>
<dbReference type="Gene3D" id="3.80.10.10">
    <property type="entry name" value="Ribonuclease Inhibitor"/>
    <property type="match status" value="1"/>
</dbReference>
<reference evidence="2" key="1">
    <citation type="journal article" date="2011" name="Proc. Natl. Acad. Sci. U.S.A.">
        <title>Obligate biotrophy features unraveled by the genomic analysis of rust fungi.</title>
        <authorList>
            <person name="Duplessis S."/>
            <person name="Cuomo C.A."/>
            <person name="Lin Y.-C."/>
            <person name="Aerts A."/>
            <person name="Tisserant E."/>
            <person name="Veneault-Fourrey C."/>
            <person name="Joly D.L."/>
            <person name="Hacquard S."/>
            <person name="Amselem J."/>
            <person name="Cantarel B.L."/>
            <person name="Chiu R."/>
            <person name="Coutinho P.M."/>
            <person name="Feau N."/>
            <person name="Field M."/>
            <person name="Frey P."/>
            <person name="Gelhaye E."/>
            <person name="Goldberg J."/>
            <person name="Grabherr M.G."/>
            <person name="Kodira C.D."/>
            <person name="Kohler A."/>
            <person name="Kuees U."/>
            <person name="Lindquist E.A."/>
            <person name="Lucas S.M."/>
            <person name="Mago R."/>
            <person name="Mauceli E."/>
            <person name="Morin E."/>
            <person name="Murat C."/>
            <person name="Pangilinan J.L."/>
            <person name="Park R."/>
            <person name="Pearson M."/>
            <person name="Quesneville H."/>
            <person name="Rouhier N."/>
            <person name="Sakthikumar S."/>
            <person name="Salamov A.A."/>
            <person name="Schmutz J."/>
            <person name="Selles B."/>
            <person name="Shapiro H."/>
            <person name="Tanguay P."/>
            <person name="Tuskan G.A."/>
            <person name="Henrissat B."/>
            <person name="Van de Peer Y."/>
            <person name="Rouze P."/>
            <person name="Ellis J.G."/>
            <person name="Dodds P.N."/>
            <person name="Schein J.E."/>
            <person name="Zhong S."/>
            <person name="Hamelin R.C."/>
            <person name="Grigoriev I.V."/>
            <person name="Szabo L.J."/>
            <person name="Martin F."/>
        </authorList>
    </citation>
    <scope>NUCLEOTIDE SEQUENCE [LARGE SCALE GENOMIC DNA]</scope>
    <source>
        <strain evidence="2">98AG31 / pathotype 3-4-7</strain>
    </source>
</reference>